<evidence type="ECO:0000256" key="1">
    <source>
        <dbReference type="ARBA" id="ARBA00004141"/>
    </source>
</evidence>
<dbReference type="Gene3D" id="1.20.1250.20">
    <property type="entry name" value="MFS general substrate transporter like domains"/>
    <property type="match status" value="2"/>
</dbReference>
<dbReference type="Pfam" id="PF07690">
    <property type="entry name" value="MFS_1"/>
    <property type="match status" value="1"/>
</dbReference>
<evidence type="ECO:0000313" key="8">
    <source>
        <dbReference type="Proteomes" id="UP000534186"/>
    </source>
</evidence>
<dbReference type="InterPro" id="IPR020846">
    <property type="entry name" value="MFS_dom"/>
</dbReference>
<keyword evidence="4 5" id="KW-0472">Membrane</keyword>
<protein>
    <submittedName>
        <fullName evidence="7">SHS family lactate transporter-like MFS transporter</fullName>
    </submittedName>
</protein>
<comment type="subcellular location">
    <subcellularLocation>
        <location evidence="1">Membrane</location>
        <topology evidence="1">Multi-pass membrane protein</topology>
    </subcellularLocation>
</comment>
<gene>
    <name evidence="7" type="ORF">HDF12_000948</name>
</gene>
<evidence type="ECO:0000256" key="4">
    <source>
        <dbReference type="ARBA" id="ARBA00023136"/>
    </source>
</evidence>
<feature type="transmembrane region" description="Helical" evidence="5">
    <location>
        <begin position="90"/>
        <end position="112"/>
    </location>
</feature>
<evidence type="ECO:0000313" key="7">
    <source>
        <dbReference type="EMBL" id="NYF50583.1"/>
    </source>
</evidence>
<dbReference type="Proteomes" id="UP000534186">
    <property type="component" value="Unassembled WGS sequence"/>
</dbReference>
<sequence>MHFEETEAAAATSEAGAPGWRFAVAAGILGWILDAFDFFVVVFLISELMGKFHVGKAAIVWSMTLTLAMRPIGALFFGALADRFGRKKPLIACVLYFSTVTVLSGLAPTYWIFLAMRLLYGLGMGGYWGIGASYAMESAPRHRRGVLSGLMQGGYPFGYLMAAIGMQTIAPAFGWQTMFFVGVGVTLVIVALAAVAPESAAWRMHRTPSLGNIFGTLFQHLGVFGYLLLLMAAITCLSHGTQDLYPDFLKTLPWMNGATVLGMKATLGIPVIYNVGAIIGAVAVGAMSERIGRRYAVMAALGVCLLAMPMWAFGGSVLAIVVGSYLMQSGVQGAFGVIPAHLNELAPDAIRGLFPGFVYQLGVLFASPVLPLQNLLRSRFGYPWALCSFETLVIVSLLLIFWFGPEKRGRSFVTGHLMGTADNLPTNATSSATAALR</sequence>
<dbReference type="InterPro" id="IPR011701">
    <property type="entry name" value="MFS"/>
</dbReference>
<feature type="transmembrane region" description="Helical" evidence="5">
    <location>
        <begin position="260"/>
        <end position="283"/>
    </location>
</feature>
<evidence type="ECO:0000256" key="5">
    <source>
        <dbReference type="SAM" id="Phobius"/>
    </source>
</evidence>
<dbReference type="GO" id="GO:0005886">
    <property type="term" value="C:plasma membrane"/>
    <property type="evidence" value="ECO:0007669"/>
    <property type="project" value="TreeGrafter"/>
</dbReference>
<feature type="transmembrane region" description="Helical" evidence="5">
    <location>
        <begin position="179"/>
        <end position="196"/>
    </location>
</feature>
<dbReference type="PROSITE" id="PS50850">
    <property type="entry name" value="MFS"/>
    <property type="match status" value="1"/>
</dbReference>
<feature type="domain" description="Major facilitator superfamily (MFS) profile" evidence="6">
    <location>
        <begin position="23"/>
        <end position="408"/>
    </location>
</feature>
<dbReference type="InterPro" id="IPR036259">
    <property type="entry name" value="MFS_trans_sf"/>
</dbReference>
<feature type="transmembrane region" description="Helical" evidence="5">
    <location>
        <begin position="157"/>
        <end position="173"/>
    </location>
</feature>
<dbReference type="AlphaFoldDB" id="A0A7Y9NJQ9"/>
<evidence type="ECO:0000256" key="2">
    <source>
        <dbReference type="ARBA" id="ARBA00022692"/>
    </source>
</evidence>
<dbReference type="GO" id="GO:0046943">
    <property type="term" value="F:carboxylic acid transmembrane transporter activity"/>
    <property type="evidence" value="ECO:0007669"/>
    <property type="project" value="TreeGrafter"/>
</dbReference>
<name>A0A7Y9NJQ9_9BACT</name>
<dbReference type="InterPro" id="IPR005829">
    <property type="entry name" value="Sugar_transporter_CS"/>
</dbReference>
<keyword evidence="3 5" id="KW-1133">Transmembrane helix</keyword>
<feature type="transmembrane region" description="Helical" evidence="5">
    <location>
        <begin position="58"/>
        <end position="78"/>
    </location>
</feature>
<feature type="transmembrane region" description="Helical" evidence="5">
    <location>
        <begin position="382"/>
        <end position="403"/>
    </location>
</feature>
<comment type="caution">
    <text evidence="7">The sequence shown here is derived from an EMBL/GenBank/DDBJ whole genome shotgun (WGS) entry which is preliminary data.</text>
</comment>
<dbReference type="PROSITE" id="PS00216">
    <property type="entry name" value="SUGAR_TRANSPORT_1"/>
    <property type="match status" value="1"/>
</dbReference>
<feature type="transmembrane region" description="Helical" evidence="5">
    <location>
        <begin position="118"/>
        <end position="136"/>
    </location>
</feature>
<dbReference type="EMBL" id="JACCCV010000001">
    <property type="protein sequence ID" value="NYF50583.1"/>
    <property type="molecule type" value="Genomic_DNA"/>
</dbReference>
<evidence type="ECO:0000256" key="3">
    <source>
        <dbReference type="ARBA" id="ARBA00022989"/>
    </source>
</evidence>
<reference evidence="7 8" key="1">
    <citation type="submission" date="2020-07" db="EMBL/GenBank/DDBJ databases">
        <title>Genomic Encyclopedia of Type Strains, Phase IV (KMG-V): Genome sequencing to study the core and pangenomes of soil and plant-associated prokaryotes.</title>
        <authorList>
            <person name="Whitman W."/>
        </authorList>
    </citation>
    <scope>NUCLEOTIDE SEQUENCE [LARGE SCALE GENOMIC DNA]</scope>
    <source>
        <strain evidence="7 8">M8UP30</strain>
    </source>
</reference>
<dbReference type="PANTHER" id="PTHR23508:SF10">
    <property type="entry name" value="CARBOXYLIC ACID TRANSPORTER PROTEIN HOMOLOG"/>
    <property type="match status" value="1"/>
</dbReference>
<organism evidence="7 8">
    <name type="scientific">Tunturiibacter lichenicola</name>
    <dbReference type="NCBI Taxonomy" id="2051959"/>
    <lineage>
        <taxon>Bacteria</taxon>
        <taxon>Pseudomonadati</taxon>
        <taxon>Acidobacteriota</taxon>
        <taxon>Terriglobia</taxon>
        <taxon>Terriglobales</taxon>
        <taxon>Acidobacteriaceae</taxon>
        <taxon>Tunturiibacter</taxon>
    </lineage>
</organism>
<feature type="transmembrane region" description="Helical" evidence="5">
    <location>
        <begin position="22"/>
        <end position="46"/>
    </location>
</feature>
<evidence type="ECO:0000259" key="6">
    <source>
        <dbReference type="PROSITE" id="PS50850"/>
    </source>
</evidence>
<keyword evidence="2 5" id="KW-0812">Transmembrane</keyword>
<accession>A0A7Y9NJQ9</accession>
<dbReference type="CDD" id="cd17316">
    <property type="entry name" value="MFS_SV2_like"/>
    <property type="match status" value="1"/>
</dbReference>
<dbReference type="PANTHER" id="PTHR23508">
    <property type="entry name" value="CARBOXYLIC ACID TRANSPORTER PROTEIN HOMOLOG"/>
    <property type="match status" value="1"/>
</dbReference>
<feature type="transmembrane region" description="Helical" evidence="5">
    <location>
        <begin position="295"/>
        <end position="312"/>
    </location>
</feature>
<proteinExistence type="predicted"/>
<feature type="transmembrane region" description="Helical" evidence="5">
    <location>
        <begin position="217"/>
        <end position="240"/>
    </location>
</feature>
<dbReference type="PROSITE" id="PS00217">
    <property type="entry name" value="SUGAR_TRANSPORT_2"/>
    <property type="match status" value="1"/>
</dbReference>
<dbReference type="SUPFAM" id="SSF103473">
    <property type="entry name" value="MFS general substrate transporter"/>
    <property type="match status" value="1"/>
</dbReference>